<dbReference type="Pfam" id="PF05144">
    <property type="entry name" value="Phage_CRI"/>
    <property type="match status" value="1"/>
</dbReference>
<protein>
    <submittedName>
        <fullName evidence="3">Replication-associated protein G2P</fullName>
    </submittedName>
</protein>
<name>A0A5T8FTB7_SALER</name>
<dbReference type="InterPro" id="IPR022688">
    <property type="entry name" value="G2P_C"/>
</dbReference>
<accession>A0A5T8FTB7</accession>
<evidence type="ECO:0000313" key="3">
    <source>
        <dbReference type="EMBL" id="EBN5087650.1"/>
    </source>
</evidence>
<dbReference type="GO" id="GO:0006260">
    <property type="term" value="P:DNA replication"/>
    <property type="evidence" value="ECO:0007669"/>
    <property type="project" value="InterPro"/>
</dbReference>
<organism evidence="3">
    <name type="scientific">Salmonella enterica</name>
    <name type="common">Salmonella choleraesuis</name>
    <dbReference type="NCBI Taxonomy" id="28901"/>
    <lineage>
        <taxon>Bacteria</taxon>
        <taxon>Pseudomonadati</taxon>
        <taxon>Pseudomonadota</taxon>
        <taxon>Gammaproteobacteria</taxon>
        <taxon>Enterobacterales</taxon>
        <taxon>Enterobacteriaceae</taxon>
        <taxon>Salmonella</taxon>
    </lineage>
</organism>
<sequence>MFFDWLSIEQDFGYQLPIISDVAYQRIHLESGEASALSQPTFQHRGSFCDVVSISIRGSVLKMTGNPSRWGRLDNLFGLPTVDACVMVFNKILLDLKLPAFTKCTRLMPGQSKETEKAHMVADGALIKELHITSNKSVGKGNEDDYISGLSTQPYRNSVPRLHSNGKSVDWLSKKGNVNLIYPTVYNKSHEIELHSLSKIKNKFSENSKEFNYISDVVNYCKDNGIVRFEQKLKSRFLQKQSLCYWGLSDYTLLNKLHTEFLDLDKKLSVNAMDFETISEHLISRGVVDTTRSANTTAMYAIQWFHGHIFDLNKKQVQTHRARLRKIGIDIAQKCNVSKFSPVVVKQTREIKVSDCVIPSWYVKPSHLRVA</sequence>
<feature type="domain" description="Replication-associated protein G2P N-terminal" evidence="1">
    <location>
        <begin position="58"/>
        <end position="243"/>
    </location>
</feature>
<evidence type="ECO:0000259" key="1">
    <source>
        <dbReference type="Pfam" id="PF05144"/>
    </source>
</evidence>
<feature type="domain" description="Replication-associated protein G2P C-terminal" evidence="2">
    <location>
        <begin position="282"/>
        <end position="366"/>
    </location>
</feature>
<gene>
    <name evidence="3" type="ORF">DQ454_04770</name>
</gene>
<evidence type="ECO:0000259" key="2">
    <source>
        <dbReference type="Pfam" id="PF05155"/>
    </source>
</evidence>
<dbReference type="AlphaFoldDB" id="A0A5T8FTB7"/>
<proteinExistence type="predicted"/>
<dbReference type="InterPro" id="IPR022686">
    <property type="entry name" value="G2P_N"/>
</dbReference>
<dbReference type="Pfam" id="PF05155">
    <property type="entry name" value="G2P_X_C"/>
    <property type="match status" value="1"/>
</dbReference>
<reference evidence="3" key="1">
    <citation type="submission" date="2018-07" db="EMBL/GenBank/DDBJ databases">
        <authorList>
            <consortium name="PulseNet: The National Subtyping Network for Foodborne Disease Surveillance"/>
            <person name="Tarr C.L."/>
            <person name="Trees E."/>
            <person name="Katz L.S."/>
            <person name="Carleton-Romer H.A."/>
            <person name="Stroika S."/>
            <person name="Kucerova Z."/>
            <person name="Roache K.F."/>
            <person name="Sabol A.L."/>
            <person name="Besser J."/>
            <person name="Gerner-Smidt P."/>
        </authorList>
    </citation>
    <scope>NUCLEOTIDE SEQUENCE</scope>
    <source>
        <strain evidence="3">PNUSAS044338</strain>
    </source>
</reference>
<comment type="caution">
    <text evidence="3">The sequence shown here is derived from an EMBL/GenBank/DDBJ whole genome shotgun (WGS) entry which is preliminary data.</text>
</comment>
<dbReference type="EMBL" id="AAGFYE010000002">
    <property type="protein sequence ID" value="EBN5087650.1"/>
    <property type="molecule type" value="Genomic_DNA"/>
</dbReference>